<evidence type="ECO:0000313" key="3">
    <source>
        <dbReference type="EMBL" id="GAM65958.1"/>
    </source>
</evidence>
<name>A0A0B8PS96_9VIBR</name>
<keyword evidence="5" id="KW-1185">Reference proteome</keyword>
<protein>
    <submittedName>
        <fullName evidence="3">3-polyprenyl-4-hydroxybenzoate carboxy-lyase</fullName>
    </submittedName>
</protein>
<evidence type="ECO:0000313" key="2">
    <source>
        <dbReference type="EMBL" id="GAM57106.1"/>
    </source>
</evidence>
<accession>A0A0B8NTA0</accession>
<proteinExistence type="predicted"/>
<dbReference type="UniPathway" id="UPA00232"/>
<evidence type="ECO:0000259" key="1">
    <source>
        <dbReference type="Pfam" id="PF20695"/>
    </source>
</evidence>
<evidence type="ECO:0000313" key="5">
    <source>
        <dbReference type="Proteomes" id="UP000031671"/>
    </source>
</evidence>
<sequence length="54" mass="6486">MSCRDLRDFISQLEDKGLLKRISHPIDPDYEMTEISDRTLSWWSCSAIRKSRWL</sequence>
<dbReference type="AlphaFoldDB" id="A0A0B8PS96"/>
<dbReference type="EMBL" id="BBRZ01000044">
    <property type="protein sequence ID" value="GAM57106.1"/>
    <property type="molecule type" value="Genomic_DNA"/>
</dbReference>
<gene>
    <name evidence="2" type="ORF">JCM19231_647</name>
    <name evidence="3" type="ORF">JCM19232_4205</name>
</gene>
<dbReference type="InterPro" id="IPR049383">
    <property type="entry name" value="UbiD-like_N"/>
</dbReference>
<dbReference type="EMBL" id="BBSA01000027">
    <property type="protein sequence ID" value="GAM65958.1"/>
    <property type="molecule type" value="Genomic_DNA"/>
</dbReference>
<evidence type="ECO:0000313" key="4">
    <source>
        <dbReference type="Proteomes" id="UP000031670"/>
    </source>
</evidence>
<accession>A0A0B8PS96</accession>
<dbReference type="GO" id="GO:0016829">
    <property type="term" value="F:lyase activity"/>
    <property type="evidence" value="ECO:0007669"/>
    <property type="project" value="UniProtKB-KW"/>
</dbReference>
<dbReference type="GO" id="GO:0006744">
    <property type="term" value="P:ubiquinone biosynthetic process"/>
    <property type="evidence" value="ECO:0007669"/>
    <property type="project" value="UniProtKB-UniPathway"/>
</dbReference>
<comment type="caution">
    <text evidence="3">The sequence shown here is derived from an EMBL/GenBank/DDBJ whole genome shotgun (WGS) entry which is preliminary data.</text>
</comment>
<dbReference type="Proteomes" id="UP000031670">
    <property type="component" value="Unassembled WGS sequence"/>
</dbReference>
<dbReference type="SUPFAM" id="SSF50475">
    <property type="entry name" value="FMN-binding split barrel"/>
    <property type="match status" value="1"/>
</dbReference>
<reference evidence="2 5" key="1">
    <citation type="submission" date="2015-01" db="EMBL/GenBank/DDBJ databases">
        <title>Vibrio sp. C1 JCM 19231 whole genome shotgun sequence.</title>
        <authorList>
            <person name="Sawabe T."/>
            <person name="Meirelles P."/>
            <person name="Feng G."/>
            <person name="Sayaka M."/>
            <person name="Hattori M."/>
            <person name="Ohkuma M."/>
        </authorList>
    </citation>
    <scope>NUCLEOTIDE SEQUENCE [LARGE SCALE GENOMIC DNA]</scope>
    <source>
        <strain evidence="5">JCM 19231</strain>
        <strain evidence="2">JCM19231</strain>
    </source>
</reference>
<organism evidence="3 4">
    <name type="scientific">Vibrio ishigakensis</name>
    <dbReference type="NCBI Taxonomy" id="1481914"/>
    <lineage>
        <taxon>Bacteria</taxon>
        <taxon>Pseudomonadati</taxon>
        <taxon>Pseudomonadota</taxon>
        <taxon>Gammaproteobacteria</taxon>
        <taxon>Vibrionales</taxon>
        <taxon>Vibrionaceae</taxon>
        <taxon>Vibrio</taxon>
    </lineage>
</organism>
<dbReference type="Pfam" id="PF20695">
    <property type="entry name" value="UbiD_N"/>
    <property type="match status" value="1"/>
</dbReference>
<feature type="domain" description="3-octaprenyl-4-hydroxybenzoate carboxy-lyase-like N-terminal" evidence="1">
    <location>
        <begin position="10"/>
        <end position="40"/>
    </location>
</feature>
<reference evidence="4 5" key="3">
    <citation type="submission" date="2015-01" db="EMBL/GenBank/DDBJ databases">
        <authorList>
            <consortium name="NBRP consortium"/>
            <person name="Sawabe T."/>
            <person name="Meirelles P."/>
            <person name="Feng G."/>
            <person name="Sayaka M."/>
            <person name="Hattori M."/>
            <person name="Ohkuma M."/>
        </authorList>
    </citation>
    <scope>NUCLEOTIDE SEQUENCE [LARGE SCALE GENOMIC DNA]</scope>
    <source>
        <strain evidence="5">JCM 19231</strain>
        <strain evidence="2">JCM19231</strain>
        <strain evidence="3 4">JCM19232</strain>
    </source>
</reference>
<keyword evidence="3" id="KW-0456">Lyase</keyword>
<dbReference type="Proteomes" id="UP000031671">
    <property type="component" value="Unassembled WGS sequence"/>
</dbReference>
<reference evidence="3 4" key="2">
    <citation type="submission" date="2015-01" db="EMBL/GenBank/DDBJ databases">
        <title>Vibrio sp. C5 JCM 19232 whole genome shotgun sequence.</title>
        <authorList>
            <person name="Sawabe T."/>
            <person name="Meirelles P."/>
            <person name="Feng G."/>
            <person name="Sayaka M."/>
            <person name="Hattori M."/>
            <person name="Ohkuma M."/>
        </authorList>
    </citation>
    <scope>NUCLEOTIDE SEQUENCE [LARGE SCALE GENOMIC DNA]</scope>
    <source>
        <strain evidence="3 4">JCM19232</strain>
    </source>
</reference>